<dbReference type="Pfam" id="PF11952">
    <property type="entry name" value="XTBD"/>
    <property type="match status" value="1"/>
</dbReference>
<dbReference type="GeneID" id="100160334"/>
<accession>A0A8R1W184</accession>
<dbReference type="PROSITE" id="PS50174">
    <property type="entry name" value="G_PATCH"/>
    <property type="match status" value="1"/>
</dbReference>
<reference evidence="5" key="1">
    <citation type="submission" date="2010-06" db="EMBL/GenBank/DDBJ databases">
        <authorList>
            <person name="Jiang H."/>
            <person name="Abraham K."/>
            <person name="Ali S."/>
            <person name="Alsbrooks S.L."/>
            <person name="Anim B.N."/>
            <person name="Anosike U.S."/>
            <person name="Attaway T."/>
            <person name="Bandaranaike D.P."/>
            <person name="Battles P.K."/>
            <person name="Bell S.N."/>
            <person name="Bell A.V."/>
            <person name="Beltran B."/>
            <person name="Bickham C."/>
            <person name="Bustamante Y."/>
            <person name="Caleb T."/>
            <person name="Canada A."/>
            <person name="Cardenas V."/>
            <person name="Carter K."/>
            <person name="Chacko J."/>
            <person name="Chandrabose M.N."/>
            <person name="Chavez D."/>
            <person name="Chavez A."/>
            <person name="Chen L."/>
            <person name="Chu H.-S."/>
            <person name="Claassen K.J."/>
            <person name="Cockrell R."/>
            <person name="Collins M."/>
            <person name="Cooper J.A."/>
            <person name="Cree A."/>
            <person name="Curry S.M."/>
            <person name="Da Y."/>
            <person name="Dao M.D."/>
            <person name="Das B."/>
            <person name="Davila M.-L."/>
            <person name="Davy-Carroll L."/>
            <person name="Denson S."/>
            <person name="Dinh H."/>
            <person name="Ebong V.E."/>
            <person name="Edwards J.R."/>
            <person name="Egan A."/>
            <person name="El-Daye J."/>
            <person name="Escobedo L."/>
            <person name="Fernandez S."/>
            <person name="Fernando P.R."/>
            <person name="Flagg N."/>
            <person name="Forbes L.D."/>
            <person name="Fowler R.G."/>
            <person name="Fu Q."/>
            <person name="Gabisi R.A."/>
            <person name="Ganer J."/>
            <person name="Garbino Pronczuk A."/>
            <person name="Garcia R.M."/>
            <person name="Garner T."/>
            <person name="Garrett T.E."/>
            <person name="Gonzalez D.A."/>
            <person name="Hamid H."/>
            <person name="Hawkins E.S."/>
            <person name="Hirani K."/>
            <person name="Hogues M.E."/>
            <person name="Hollins B."/>
            <person name="Hsiao C.-H."/>
            <person name="Jabil R."/>
            <person name="James M.L."/>
            <person name="Jhangiani S.N."/>
            <person name="Johnson B."/>
            <person name="Johnson Q."/>
            <person name="Joshi V."/>
            <person name="Kalu J.B."/>
            <person name="Kam C."/>
            <person name="Kashfia A."/>
            <person name="Keebler J."/>
            <person name="Kisamo H."/>
            <person name="Kovar C.L."/>
            <person name="Lago L.A."/>
            <person name="Lai C.-Y."/>
            <person name="Laidlaw J."/>
            <person name="Lara F."/>
            <person name="Le T.-K."/>
            <person name="Lee S.L."/>
            <person name="Legall F.H."/>
            <person name="Lemon S.J."/>
            <person name="Lewis L.R."/>
            <person name="Li B."/>
            <person name="Liu Y."/>
            <person name="Liu Y.-S."/>
            <person name="Lopez J."/>
            <person name="Lozado R.J."/>
            <person name="Lu J."/>
            <person name="Madu R.C."/>
            <person name="Maheshwari M."/>
            <person name="Maheshwari R."/>
            <person name="Malloy K."/>
            <person name="Martinez E."/>
            <person name="Mathew T."/>
            <person name="Mercado I.C."/>
            <person name="Mercado C."/>
            <person name="Meyer B."/>
            <person name="Montgomery K."/>
            <person name="Morgan M.B."/>
            <person name="Munidasa M."/>
            <person name="Nazareth L.V."/>
            <person name="Nelson J."/>
            <person name="Ng B.M."/>
            <person name="Nguyen N.B."/>
            <person name="Nguyen P.Q."/>
            <person name="Nguyen T."/>
            <person name="Obregon M."/>
            <person name="Okwuonu G.O."/>
            <person name="Onwere C.G."/>
            <person name="Orozco G."/>
            <person name="Parra A."/>
            <person name="Patel S."/>
            <person name="Patil S."/>
            <person name="Perez A."/>
            <person name="Perez Y."/>
            <person name="Pham C."/>
            <person name="Primus E.L."/>
            <person name="Pu L.-L."/>
            <person name="Puazo M."/>
            <person name="Qin X."/>
            <person name="Quiroz J.B."/>
            <person name="Reese J."/>
            <person name="Richards S."/>
            <person name="Rives C.M."/>
            <person name="Robberts R."/>
            <person name="Ruiz S.J."/>
            <person name="Ruiz M.J."/>
            <person name="Santibanez J."/>
            <person name="Schneider B.W."/>
            <person name="Sisson I."/>
            <person name="Smith M."/>
            <person name="Sodergren E."/>
            <person name="Song X.-Z."/>
            <person name="Song B.B."/>
            <person name="Summersgill H."/>
            <person name="Thelus R."/>
            <person name="Thornton R.D."/>
            <person name="Trejos Z.Y."/>
            <person name="Usmani K."/>
            <person name="Vattathil S."/>
            <person name="Villasana D."/>
            <person name="Walker D.L."/>
            <person name="Wang S."/>
            <person name="Wang K."/>
            <person name="White C.S."/>
            <person name="Williams A.C."/>
            <person name="Williamson J."/>
            <person name="Wilson K."/>
            <person name="Woghiren I.O."/>
            <person name="Woodworth J.R."/>
            <person name="Worley K.C."/>
            <person name="Wright R.A."/>
            <person name="Wu W."/>
            <person name="Young L."/>
            <person name="Zhang L."/>
            <person name="Zhang J."/>
            <person name="Zhu Y."/>
            <person name="Muzny D.M."/>
            <person name="Weinstock G."/>
            <person name="Gibbs R.A."/>
        </authorList>
    </citation>
    <scope>NUCLEOTIDE SEQUENCE [LARGE SCALE GENOMIC DNA]</scope>
    <source>
        <strain evidence="5">LSR1</strain>
    </source>
</reference>
<dbReference type="Gene3D" id="3.30.1370.50">
    <property type="entry name" value="R3H-like domain"/>
    <property type="match status" value="1"/>
</dbReference>
<dbReference type="PANTHER" id="PTHR48430">
    <property type="entry name" value="PARTNER OF XRN-2 PROTEIN 1"/>
    <property type="match status" value="1"/>
</dbReference>
<dbReference type="PANTHER" id="PTHR48430:SF1">
    <property type="entry name" value="PARTNER OF XRN-2 PROTEIN 1"/>
    <property type="match status" value="1"/>
</dbReference>
<feature type="domain" description="R3H" evidence="2">
    <location>
        <begin position="416"/>
        <end position="479"/>
    </location>
</feature>
<evidence type="ECO:0000313" key="5">
    <source>
        <dbReference type="Proteomes" id="UP000007819"/>
    </source>
</evidence>
<sequence>MGHHTAGTRKKRCQAHCGFWKPTYTCVPATPQEHPAPFAFRTVPIFILHPLLWFQTLEYNCATGICNTEELCSCTTSHLFCGFDPCSVVTSVDFLRRYRYIKRLLCIMGFDTLWNVNDCKSMYESSEQWKFRQSFLIANKKKYPRDRLVILCHIFMHAEFMKCEYPKPTMDLIENLSKDFVDDLRNKLNCKVPKISMTDSNAAGAKDNENAETCTTSNIKNNQPPDKLMRYLTPYDNNCIRPGFILKVTQGACVFAILTQSCSFSGIAQPQIVYEHLNSPHVRARLYIEKKLIAVDDSNSEKQALRNVSCIAYNILKEMCFTIKVKAIDKQSQITMSDIVNDSTFDEKIDSNTTTYYSKISDNNVGNKILKNMGWKEGDGLGKNNQGITSPIEIIRLKKRGGLGISDCETNLTNLNDFKIQAKKYIMRFLNGPKKRISFSSEFTKEDRMIIHSICTKVGLKAKSYGTQANRYLVVVKIQNPQDIYYELRNCINFENDCYVLIPPLHESNNT</sequence>
<evidence type="ECO:0000259" key="1">
    <source>
        <dbReference type="PROSITE" id="PS50174"/>
    </source>
</evidence>
<dbReference type="InterPro" id="IPR021859">
    <property type="entry name" value="XTBD"/>
</dbReference>
<protein>
    <recommendedName>
        <fullName evidence="6">NF-kappa-B-repressing factor</fullName>
    </recommendedName>
</protein>
<proteinExistence type="predicted"/>
<dbReference type="Proteomes" id="UP000007819">
    <property type="component" value="Chromosome X"/>
</dbReference>
<dbReference type="Pfam" id="PF01585">
    <property type="entry name" value="G-patch"/>
    <property type="match status" value="1"/>
</dbReference>
<dbReference type="AlphaFoldDB" id="A0A8R1W184"/>
<dbReference type="KEGG" id="api:100160334"/>
<feature type="domain" description="G-patch" evidence="1">
    <location>
        <begin position="362"/>
        <end position="408"/>
    </location>
</feature>
<dbReference type="OrthoDB" id="2359216at2759"/>
<dbReference type="EnsemblMetazoa" id="XM_001948249.5">
    <property type="protein sequence ID" value="XP_001948284.2"/>
    <property type="gene ID" value="LOC100160334"/>
</dbReference>
<dbReference type="SUPFAM" id="SSF82708">
    <property type="entry name" value="R3H domain"/>
    <property type="match status" value="1"/>
</dbReference>
<dbReference type="PROSITE" id="PS51827">
    <property type="entry name" value="XTBD"/>
    <property type="match status" value="1"/>
</dbReference>
<feature type="domain" description="XRN2-binding (XTBD)" evidence="3">
    <location>
        <begin position="116"/>
        <end position="200"/>
    </location>
</feature>
<keyword evidence="5" id="KW-1185">Reference proteome</keyword>
<dbReference type="InterPro" id="IPR036867">
    <property type="entry name" value="R3H_dom_sf"/>
</dbReference>
<evidence type="ECO:0008006" key="6">
    <source>
        <dbReference type="Google" id="ProtNLM"/>
    </source>
</evidence>
<reference evidence="4" key="2">
    <citation type="submission" date="2022-06" db="UniProtKB">
        <authorList>
            <consortium name="EnsemblMetazoa"/>
        </authorList>
    </citation>
    <scope>IDENTIFICATION</scope>
</reference>
<dbReference type="RefSeq" id="XP_001948284.2">
    <property type="nucleotide sequence ID" value="XM_001948249.4"/>
</dbReference>
<dbReference type="GO" id="GO:0003676">
    <property type="term" value="F:nucleic acid binding"/>
    <property type="evidence" value="ECO:0007669"/>
    <property type="project" value="UniProtKB-UniRule"/>
</dbReference>
<evidence type="ECO:0000259" key="2">
    <source>
        <dbReference type="PROSITE" id="PS51061"/>
    </source>
</evidence>
<dbReference type="SMART" id="SM00443">
    <property type="entry name" value="G_patch"/>
    <property type="match status" value="1"/>
</dbReference>
<dbReference type="SMART" id="SM00393">
    <property type="entry name" value="R3H"/>
    <property type="match status" value="1"/>
</dbReference>
<evidence type="ECO:0000259" key="3">
    <source>
        <dbReference type="PROSITE" id="PS51827"/>
    </source>
</evidence>
<dbReference type="InterPro" id="IPR000467">
    <property type="entry name" value="G_patch_dom"/>
</dbReference>
<name>A0A8R1W184_ACYPI</name>
<dbReference type="PROSITE" id="PS51061">
    <property type="entry name" value="R3H"/>
    <property type="match status" value="1"/>
</dbReference>
<organism evidence="4 5">
    <name type="scientific">Acyrthosiphon pisum</name>
    <name type="common">Pea aphid</name>
    <dbReference type="NCBI Taxonomy" id="7029"/>
    <lineage>
        <taxon>Eukaryota</taxon>
        <taxon>Metazoa</taxon>
        <taxon>Ecdysozoa</taxon>
        <taxon>Arthropoda</taxon>
        <taxon>Hexapoda</taxon>
        <taxon>Insecta</taxon>
        <taxon>Pterygota</taxon>
        <taxon>Neoptera</taxon>
        <taxon>Paraneoptera</taxon>
        <taxon>Hemiptera</taxon>
        <taxon>Sternorrhyncha</taxon>
        <taxon>Aphidomorpha</taxon>
        <taxon>Aphidoidea</taxon>
        <taxon>Aphididae</taxon>
        <taxon>Macrosiphini</taxon>
        <taxon>Acyrthosiphon</taxon>
    </lineage>
</organism>
<dbReference type="Pfam" id="PF01424">
    <property type="entry name" value="R3H"/>
    <property type="match status" value="1"/>
</dbReference>
<evidence type="ECO:0000313" key="4">
    <source>
        <dbReference type="EnsemblMetazoa" id="XP_001948284.2"/>
    </source>
</evidence>
<dbReference type="InterPro" id="IPR001374">
    <property type="entry name" value="R3H_dom"/>
</dbReference>